<dbReference type="AlphaFoldDB" id="A0A7X9SSA8"/>
<dbReference type="EMBL" id="JABAGD010000051">
    <property type="protein sequence ID" value="NMF07162.1"/>
    <property type="molecule type" value="Genomic_DNA"/>
</dbReference>
<comment type="caution">
    <text evidence="1">The sequence shown here is derived from an EMBL/GenBank/DDBJ whole genome shotgun (WGS) entry which is preliminary data.</text>
</comment>
<dbReference type="Proteomes" id="UP000587880">
    <property type="component" value="Unassembled WGS sequence"/>
</dbReference>
<accession>A0A7X9SSA8</accession>
<evidence type="ECO:0000313" key="2">
    <source>
        <dbReference type="Proteomes" id="UP000587880"/>
    </source>
</evidence>
<sequence length="188" mass="21795">MSLDCDSFLCENGTTVFLGGIISAASDEFNAQMYNLGIRYEDFEVDIFYIGENNEITFEDAIKKRMNNSWYGASSEGDTTDINELVDSTHFKFEKTCEKKLLETIIKMYKYDETVNLNKINVLAKEIDTTIEYCLHKPKAIYDLPFANNSKIYEVNSIISRCYTYIIFNVMLVEYDRYIILLVRGSNE</sequence>
<organism evidence="1 2">
    <name type="scientific">Clostridium beijerinckii</name>
    <name type="common">Clostridium MP</name>
    <dbReference type="NCBI Taxonomy" id="1520"/>
    <lineage>
        <taxon>Bacteria</taxon>
        <taxon>Bacillati</taxon>
        <taxon>Bacillota</taxon>
        <taxon>Clostridia</taxon>
        <taxon>Eubacteriales</taxon>
        <taxon>Clostridiaceae</taxon>
        <taxon>Clostridium</taxon>
    </lineage>
</organism>
<reference evidence="1 2" key="1">
    <citation type="submission" date="2020-04" db="EMBL/GenBank/DDBJ databases">
        <authorList>
            <person name="Hitch T.C.A."/>
            <person name="Wylensek D."/>
            <person name="Clavel T."/>
        </authorList>
    </citation>
    <scope>NUCLEOTIDE SEQUENCE [LARGE SCALE GENOMIC DNA]</scope>
    <source>
        <strain evidence="1 2">WB01_NA02</strain>
    </source>
</reference>
<name>A0A7X9SSA8_CLOBE</name>
<protein>
    <submittedName>
        <fullName evidence="1">Uncharacterized protein</fullName>
    </submittedName>
</protein>
<gene>
    <name evidence="1" type="ORF">HF849_20935</name>
</gene>
<evidence type="ECO:0000313" key="1">
    <source>
        <dbReference type="EMBL" id="NMF07162.1"/>
    </source>
</evidence>
<dbReference type="RefSeq" id="WP_168983026.1">
    <property type="nucleotide sequence ID" value="NZ_JABAGD010000051.1"/>
</dbReference>
<proteinExistence type="predicted"/>